<evidence type="ECO:0000256" key="1">
    <source>
        <dbReference type="ARBA" id="ARBA00022679"/>
    </source>
</evidence>
<feature type="domain" description="N-acetyltransferase" evidence="3">
    <location>
        <begin position="1"/>
        <end position="142"/>
    </location>
</feature>
<reference evidence="4 5" key="1">
    <citation type="submission" date="2018-11" db="EMBL/GenBank/DDBJ databases">
        <title>Rufibacter latericius sp. nov., isolated from water in Baiyang Lake.</title>
        <authorList>
            <person name="Yang Y."/>
        </authorList>
    </citation>
    <scope>NUCLEOTIDE SEQUENCE [LARGE SCALE GENOMIC DNA]</scope>
    <source>
        <strain evidence="4 5">R-22-1c-1</strain>
    </source>
</reference>
<dbReference type="PANTHER" id="PTHR43877">
    <property type="entry name" value="AMINOALKYLPHOSPHONATE N-ACETYLTRANSFERASE-RELATED-RELATED"/>
    <property type="match status" value="1"/>
</dbReference>
<dbReference type="InterPro" id="IPR016181">
    <property type="entry name" value="Acyl_CoA_acyltransferase"/>
</dbReference>
<comment type="caution">
    <text evidence="4">The sequence shown here is derived from an EMBL/GenBank/DDBJ whole genome shotgun (WGS) entry which is preliminary data.</text>
</comment>
<dbReference type="InterPro" id="IPR050832">
    <property type="entry name" value="Bact_Acetyltransf"/>
</dbReference>
<protein>
    <submittedName>
        <fullName evidence="4">GNAT family N-acetyltransferase</fullName>
    </submittedName>
</protein>
<evidence type="ECO:0000313" key="4">
    <source>
        <dbReference type="EMBL" id="RNI24532.1"/>
    </source>
</evidence>
<sequence length="155" mass="17599">MNFREATVSDIAQMQVVRLAVKENVLSDPALVTDAHVEDYITSRGKGWVCEVEGTVVGFAIADLKDHSIWALFVDPAYEKKEIGRKLHDVMLDWYFKQTRETVWLGTSPTTRAEAFYRTAGWQEVGTHGKGEIRFEMAYEEWAQRKALNSAPSLS</sequence>
<dbReference type="RefSeq" id="WP_123128091.1">
    <property type="nucleotide sequence ID" value="NZ_RJJD01000011.1"/>
</dbReference>
<evidence type="ECO:0000313" key="5">
    <source>
        <dbReference type="Proteomes" id="UP000272117"/>
    </source>
</evidence>
<dbReference type="AlphaFoldDB" id="A0A3M9MG54"/>
<dbReference type="SUPFAM" id="SSF55729">
    <property type="entry name" value="Acyl-CoA N-acyltransferases (Nat)"/>
    <property type="match status" value="1"/>
</dbReference>
<proteinExistence type="predicted"/>
<dbReference type="PROSITE" id="PS51186">
    <property type="entry name" value="GNAT"/>
    <property type="match status" value="1"/>
</dbReference>
<dbReference type="EMBL" id="RJJD01000011">
    <property type="protein sequence ID" value="RNI24532.1"/>
    <property type="molecule type" value="Genomic_DNA"/>
</dbReference>
<dbReference type="Proteomes" id="UP000272117">
    <property type="component" value="Unassembled WGS sequence"/>
</dbReference>
<keyword evidence="2" id="KW-0012">Acyltransferase</keyword>
<dbReference type="GO" id="GO:0016747">
    <property type="term" value="F:acyltransferase activity, transferring groups other than amino-acyl groups"/>
    <property type="evidence" value="ECO:0007669"/>
    <property type="project" value="InterPro"/>
</dbReference>
<organism evidence="4 5">
    <name type="scientific">Rufibacter latericius</name>
    <dbReference type="NCBI Taxonomy" id="2487040"/>
    <lineage>
        <taxon>Bacteria</taxon>
        <taxon>Pseudomonadati</taxon>
        <taxon>Bacteroidota</taxon>
        <taxon>Cytophagia</taxon>
        <taxon>Cytophagales</taxon>
        <taxon>Hymenobacteraceae</taxon>
        <taxon>Rufibacter</taxon>
    </lineage>
</organism>
<accession>A0A3M9MG54</accession>
<dbReference type="Gene3D" id="3.40.630.30">
    <property type="match status" value="1"/>
</dbReference>
<evidence type="ECO:0000259" key="3">
    <source>
        <dbReference type="PROSITE" id="PS51186"/>
    </source>
</evidence>
<name>A0A3M9MG54_9BACT</name>
<keyword evidence="1 4" id="KW-0808">Transferase</keyword>
<dbReference type="InterPro" id="IPR000182">
    <property type="entry name" value="GNAT_dom"/>
</dbReference>
<gene>
    <name evidence="4" type="ORF">EFB08_16595</name>
</gene>
<dbReference type="Pfam" id="PF00583">
    <property type="entry name" value="Acetyltransf_1"/>
    <property type="match status" value="1"/>
</dbReference>
<dbReference type="OrthoDB" id="7356080at2"/>
<dbReference type="CDD" id="cd04301">
    <property type="entry name" value="NAT_SF"/>
    <property type="match status" value="1"/>
</dbReference>
<evidence type="ECO:0000256" key="2">
    <source>
        <dbReference type="ARBA" id="ARBA00023315"/>
    </source>
</evidence>
<keyword evidence="5" id="KW-1185">Reference proteome</keyword>